<name>A0A6C0H2F6_9ZZZZ</name>
<evidence type="ECO:0000313" key="1">
    <source>
        <dbReference type="EMBL" id="QHT74560.1"/>
    </source>
</evidence>
<dbReference type="AlphaFoldDB" id="A0A6C0H2F6"/>
<accession>A0A6C0H2F6</accession>
<dbReference type="EMBL" id="MN739852">
    <property type="protein sequence ID" value="QHT74560.1"/>
    <property type="molecule type" value="Genomic_DNA"/>
</dbReference>
<proteinExistence type="predicted"/>
<reference evidence="1" key="1">
    <citation type="journal article" date="2020" name="Nature">
        <title>Giant virus diversity and host interactions through global metagenomics.</title>
        <authorList>
            <person name="Schulz F."/>
            <person name="Roux S."/>
            <person name="Paez-Espino D."/>
            <person name="Jungbluth S."/>
            <person name="Walsh D.A."/>
            <person name="Denef V.J."/>
            <person name="McMahon K.D."/>
            <person name="Konstantinidis K.T."/>
            <person name="Eloe-Fadrosh E.A."/>
            <person name="Kyrpides N.C."/>
            <person name="Woyke T."/>
        </authorList>
    </citation>
    <scope>NUCLEOTIDE SEQUENCE</scope>
    <source>
        <strain evidence="1">GVMAG-M-3300023179-59</strain>
    </source>
</reference>
<protein>
    <submittedName>
        <fullName evidence="1">Uncharacterized protein</fullName>
    </submittedName>
</protein>
<sequence>MKTYIYFHICILNNWIEISNKLWEAIVVSGLYNKVDEIRCVVLGTPVDLVPTFLFDTKVKVLYQDPDMSQFERIILQIIRNEALNATEEFRILYIHSKGITHNNQNPGVNDWLDYMSYFNIQRHEQCMKELEQCDAVGVNLQTEPHVHFSGNFWWSKSSHIRTLNQLADTCYNGPEWWIATNPRAIYKSIWNSNINHYEKRYYPFQYMNVLYLNPRTLHRLTSVEKM</sequence>
<organism evidence="1">
    <name type="scientific">viral metagenome</name>
    <dbReference type="NCBI Taxonomy" id="1070528"/>
    <lineage>
        <taxon>unclassified sequences</taxon>
        <taxon>metagenomes</taxon>
        <taxon>organismal metagenomes</taxon>
    </lineage>
</organism>